<keyword evidence="8" id="KW-0624">Polysaccharide degradation</keyword>
<accession>A0A314Y3Y2</accession>
<feature type="domain" description="Glycosyl hydrolase family 81 C-terminal" evidence="9">
    <location>
        <begin position="3"/>
        <end position="73"/>
    </location>
</feature>
<keyword evidence="5" id="KW-0119">Carbohydrate metabolism</keyword>
<dbReference type="InterPro" id="IPR040720">
    <property type="entry name" value="GH81_C"/>
</dbReference>
<dbReference type="OrthoDB" id="4473401at2759"/>
<organism evidence="10 11">
    <name type="scientific">Prunus yedoensis var. nudiflora</name>
    <dbReference type="NCBI Taxonomy" id="2094558"/>
    <lineage>
        <taxon>Eukaryota</taxon>
        <taxon>Viridiplantae</taxon>
        <taxon>Streptophyta</taxon>
        <taxon>Embryophyta</taxon>
        <taxon>Tracheophyta</taxon>
        <taxon>Spermatophyta</taxon>
        <taxon>Magnoliopsida</taxon>
        <taxon>eudicotyledons</taxon>
        <taxon>Gunneridae</taxon>
        <taxon>Pentapetalae</taxon>
        <taxon>rosids</taxon>
        <taxon>fabids</taxon>
        <taxon>Rosales</taxon>
        <taxon>Rosaceae</taxon>
        <taxon>Amygdaloideae</taxon>
        <taxon>Amygdaleae</taxon>
        <taxon>Prunus</taxon>
    </lineage>
</organism>
<dbReference type="EC" id="3.2.1.39" evidence="3"/>
<evidence type="ECO:0000256" key="7">
    <source>
        <dbReference type="ARBA" id="ARBA00023316"/>
    </source>
</evidence>
<keyword evidence="11" id="KW-1185">Reference proteome</keyword>
<dbReference type="AlphaFoldDB" id="A0A314Y3Y2"/>
<evidence type="ECO:0000256" key="8">
    <source>
        <dbReference type="ARBA" id="ARBA00023326"/>
    </source>
</evidence>
<reference evidence="10 11" key="1">
    <citation type="submission" date="2018-02" db="EMBL/GenBank/DDBJ databases">
        <title>Draft genome of wild Prunus yedoensis var. nudiflora.</title>
        <authorList>
            <person name="Baek S."/>
            <person name="Kim J.-H."/>
            <person name="Choi K."/>
            <person name="Kim G.-B."/>
            <person name="Cho A."/>
            <person name="Jang H."/>
            <person name="Shin C.-H."/>
            <person name="Yu H.-J."/>
            <person name="Mun J.-H."/>
        </authorList>
    </citation>
    <scope>NUCLEOTIDE SEQUENCE [LARGE SCALE GENOMIC DNA]</scope>
    <source>
        <strain evidence="11">cv. Jeju island</strain>
        <tissue evidence="10">Leaf</tissue>
    </source>
</reference>
<evidence type="ECO:0000256" key="5">
    <source>
        <dbReference type="ARBA" id="ARBA00023277"/>
    </source>
</evidence>
<keyword evidence="7" id="KW-0961">Cell wall biogenesis/degradation</keyword>
<dbReference type="Pfam" id="PF17652">
    <property type="entry name" value="Glyco_hydro81C"/>
    <property type="match status" value="1"/>
</dbReference>
<comment type="similarity">
    <text evidence="2">Belongs to the glycosyl hydrolase 81 family.</text>
</comment>
<keyword evidence="4" id="KW-0378">Hydrolase</keyword>
<dbReference type="PANTHER" id="PTHR31983">
    <property type="entry name" value="ENDO-1,3(4)-BETA-GLUCANASE 1"/>
    <property type="match status" value="1"/>
</dbReference>
<dbReference type="GO" id="GO:0000272">
    <property type="term" value="P:polysaccharide catabolic process"/>
    <property type="evidence" value="ECO:0007669"/>
    <property type="project" value="UniProtKB-KW"/>
</dbReference>
<evidence type="ECO:0000256" key="1">
    <source>
        <dbReference type="ARBA" id="ARBA00000382"/>
    </source>
</evidence>
<evidence type="ECO:0000313" key="11">
    <source>
        <dbReference type="Proteomes" id="UP000250321"/>
    </source>
</evidence>
<dbReference type="InterPro" id="IPR005200">
    <property type="entry name" value="Endo-beta-glucanase"/>
</dbReference>
<evidence type="ECO:0000256" key="6">
    <source>
        <dbReference type="ARBA" id="ARBA00023295"/>
    </source>
</evidence>
<dbReference type="GO" id="GO:0042973">
    <property type="term" value="F:glucan endo-1,3-beta-D-glucosidase activity"/>
    <property type="evidence" value="ECO:0007669"/>
    <property type="project" value="UniProtKB-EC"/>
</dbReference>
<dbReference type="PROSITE" id="PS52008">
    <property type="entry name" value="GH81"/>
    <property type="match status" value="1"/>
</dbReference>
<dbReference type="GO" id="GO:0071555">
    <property type="term" value="P:cell wall organization"/>
    <property type="evidence" value="ECO:0007669"/>
    <property type="project" value="UniProtKB-KW"/>
</dbReference>
<gene>
    <name evidence="10" type="ORF">Pyn_04931</name>
</gene>
<evidence type="ECO:0000313" key="10">
    <source>
        <dbReference type="EMBL" id="PQP98667.1"/>
    </source>
</evidence>
<comment type="caution">
    <text evidence="10">The sequence shown here is derived from an EMBL/GenBank/DDBJ whole genome shotgun (WGS) entry which is preliminary data.</text>
</comment>
<dbReference type="EMBL" id="PJQY01001875">
    <property type="protein sequence ID" value="PQP98667.1"/>
    <property type="molecule type" value="Genomic_DNA"/>
</dbReference>
<evidence type="ECO:0000256" key="4">
    <source>
        <dbReference type="ARBA" id="ARBA00022801"/>
    </source>
</evidence>
<dbReference type="STRING" id="2094558.A0A314Y3Y2"/>
<evidence type="ECO:0000256" key="3">
    <source>
        <dbReference type="ARBA" id="ARBA00012780"/>
    </source>
</evidence>
<protein>
    <recommendedName>
        <fullName evidence="3">glucan endo-1,3-beta-D-glucosidase</fullName>
        <ecNumber evidence="3">3.2.1.39</ecNumber>
    </recommendedName>
</protein>
<dbReference type="PANTHER" id="PTHR31983:SF0">
    <property type="entry name" value="GLUCAN ENDO-1,3-BETA-D-GLUCOSIDASE 2"/>
    <property type="match status" value="1"/>
</dbReference>
<comment type="catalytic activity">
    <reaction evidence="1">
        <text>Hydrolysis of (1-&gt;3)-beta-D-glucosidic linkages in (1-&gt;3)-beta-D-glucans.</text>
        <dbReference type="EC" id="3.2.1.39"/>
    </reaction>
</comment>
<evidence type="ECO:0000256" key="2">
    <source>
        <dbReference type="ARBA" id="ARBA00010730"/>
    </source>
</evidence>
<dbReference type="Proteomes" id="UP000250321">
    <property type="component" value="Unassembled WGS sequence"/>
</dbReference>
<keyword evidence="6" id="KW-0326">Glycosidase</keyword>
<name>A0A314Y3Y2_PRUYE</name>
<proteinExistence type="inferred from homology"/>
<evidence type="ECO:0000259" key="9">
    <source>
        <dbReference type="Pfam" id="PF17652"/>
    </source>
</evidence>
<dbReference type="GO" id="GO:0052861">
    <property type="term" value="F:endo-1,3(4)-beta-glucanase activity"/>
    <property type="evidence" value="ECO:0007669"/>
    <property type="project" value="InterPro"/>
</dbReference>
<sequence length="74" mass="8217">MGAIERWLDGTFSGNGFLYDPKCGGLVTEQCSTNRCGDFGFGVNNDLHYHVGYFVYGISMLAKLDLAWGIEYKP</sequence>